<dbReference type="AlphaFoldDB" id="S0ES78"/>
<organism evidence="2 3">
    <name type="scientific">Chthonomonas calidirosea (strain DSM 23976 / ICMP 18418 / T49)</name>
    <dbReference type="NCBI Taxonomy" id="1303518"/>
    <lineage>
        <taxon>Bacteria</taxon>
        <taxon>Bacillati</taxon>
        <taxon>Armatimonadota</taxon>
        <taxon>Chthonomonadia</taxon>
        <taxon>Chthonomonadales</taxon>
        <taxon>Chthonomonadaceae</taxon>
        <taxon>Chthonomonas</taxon>
    </lineage>
</organism>
<dbReference type="InParanoid" id="S0ES78"/>
<reference evidence="3" key="1">
    <citation type="submission" date="2013-03" db="EMBL/GenBank/DDBJ databases">
        <title>Genome sequence of Chthonomonas calidirosea, the first sequenced genome from the Armatimonadetes phylum (formally candidate division OP10).</title>
        <authorList>
            <person name="Lee K.C.Y."/>
            <person name="Morgan X.C."/>
            <person name="Dunfield P.F."/>
            <person name="Tamas I."/>
            <person name="Houghton K.M."/>
            <person name="Vyssotski M."/>
            <person name="Ryan J.L.J."/>
            <person name="Lagutin K."/>
            <person name="McDonald I.R."/>
            <person name="Stott M.B."/>
        </authorList>
    </citation>
    <scope>NUCLEOTIDE SEQUENCE [LARGE SCALE GENOMIC DNA]</scope>
    <source>
        <strain evidence="3">DSM 23976 / ICMP 18418 / T49</strain>
    </source>
</reference>
<accession>S0ES78</accession>
<dbReference type="STRING" id="454171.CP488_00973"/>
<dbReference type="InterPro" id="IPR029062">
    <property type="entry name" value="Class_I_gatase-like"/>
</dbReference>
<evidence type="ECO:0000313" key="3">
    <source>
        <dbReference type="Proteomes" id="UP000014227"/>
    </source>
</evidence>
<protein>
    <submittedName>
        <fullName evidence="2">Uncharacterized protein</fullName>
    </submittedName>
</protein>
<dbReference type="PROSITE" id="PS51257">
    <property type="entry name" value="PROKAR_LIPOPROTEIN"/>
    <property type="match status" value="1"/>
</dbReference>
<dbReference type="Gene3D" id="3.40.50.880">
    <property type="match status" value="1"/>
</dbReference>
<name>S0ES78_CHTCT</name>
<feature type="signal peptide" evidence="1">
    <location>
        <begin position="1"/>
        <end position="23"/>
    </location>
</feature>
<dbReference type="Proteomes" id="UP000014227">
    <property type="component" value="Chromosome I"/>
</dbReference>
<evidence type="ECO:0000313" key="2">
    <source>
        <dbReference type="EMBL" id="CCW34021.1"/>
    </source>
</evidence>
<dbReference type="EMBL" id="HF951689">
    <property type="protein sequence ID" value="CCW34021.1"/>
    <property type="molecule type" value="Genomic_DNA"/>
</dbReference>
<feature type="chain" id="PRO_5004496382" evidence="1">
    <location>
        <begin position="24"/>
        <end position="1023"/>
    </location>
</feature>
<evidence type="ECO:0000256" key="1">
    <source>
        <dbReference type="SAM" id="SignalP"/>
    </source>
</evidence>
<keyword evidence="3" id="KW-1185">Reference proteome</keyword>
<dbReference type="HOGENOM" id="CLU_295550_0_0_0"/>
<sequence length="1023" mass="110997">MKSHLYVVLGCFVCFLAACSAFAEQTFYPITITPNTVIEARYLLKNIGSTVRGQARTVPVGSYVLYAFPTSAGALFELNLTLSADSALPRIAVLDMHNKPLPFRLQTEPDGTQTVLCQIPPSWPFADRLRVRLGAKVGSFTIQQLVLHEQPVCDASSHLPIGVLHWLSGVNTLQALKFPWKEHQTDLLWDTSGLPTPQTELPVSTAQLPLTNLSSTAIRAWQSRNFTVFASLPTNLAPQYLQTHPNLAQTGADGHPILLNHLPLLEPMPSNLASLTPNLSLLASQPLNGVSVQALPYLADAAFSSPFQTAWQQSYHVPWQPPTANTAARYRTSELMAQLDADFHAALLQQLKAQTHPQSLLLVPDPLTALLQNEIVPWWQILHKAPYDAIAAQPNLTTLLHPIWLAGDRRPDPFYNAYLIASWLQELTRGLRTTPRFPLLVPSADNKTLSQGEATDLLEQQIVAALLAASPQAFSIYSSTSPTTSISNLQELLNILSVLNGVGNYPAAQDNLSPIGLLVGDSITYQSNAASALDDLYALALPILSQGIPCALVSLERCVDPGYLTPYKVLILTCDPQKPIGSATMDALANWVQAGGVLVVVGGSNAYNDITDTWWHQAGFETPIAYLWHRLGLPVGASSVVSPPQEASALTSIVTYPADNPRVVRTLNLTPYLSADGSVAVRFTNPSNTVNRPALVHTIELRVGSKVVAAFLAGSEVESYFLVYNHGSDIAPTGRIASSNASWTYQFDHLPTNQPIELLVDCEGPIQIAAGPATPDYARGLLSASQEGDLTRFFPRFHPPYDCTITSYSLPTEAQKGIVQPLYLLRNGTSPIWIAHVNNGIVLQVGLSPHYFAANELSASLLRALLEVAAYHARLSLPEHSYLVRHYGPIYAIRTFNDSYMLPGRSLDLFSLSLEVRQDRVIPPHTAALLLAVPSSGTPALLFTNGRLLAESTVAHQLGFLVAGPAGTQGFARIATANRPLLGVKAIDLYGDPIPIQVLDSGDTLLLTYPNDPDGIAIRVQWK</sequence>
<gene>
    <name evidence="2" type="ORF">CCALI_00183</name>
</gene>
<dbReference type="PATRIC" id="fig|1303518.3.peg.184"/>
<keyword evidence="1" id="KW-0732">Signal</keyword>
<proteinExistence type="predicted"/>
<dbReference type="SUPFAM" id="SSF52317">
    <property type="entry name" value="Class I glutamine amidotransferase-like"/>
    <property type="match status" value="1"/>
</dbReference>
<dbReference type="RefSeq" id="WP_016481585.1">
    <property type="nucleotide sequence ID" value="NC_021487.1"/>
</dbReference>
<dbReference type="KEGG" id="ccz:CCALI_00183"/>
<dbReference type="eggNOG" id="ENOG502Z8A0">
    <property type="taxonomic scope" value="Bacteria"/>
</dbReference>